<proteinExistence type="predicted"/>
<gene>
    <name evidence="2" type="ORF">FQA47_024273</name>
</gene>
<dbReference type="Proteomes" id="UP000646548">
    <property type="component" value="Unassembled WGS sequence"/>
</dbReference>
<dbReference type="AlphaFoldDB" id="A0A834C223"/>
<accession>A0A834C223</accession>
<reference evidence="2" key="1">
    <citation type="journal article" name="BMC Genomics">
        <title>Long-read sequencing and de novo genome assembly of marine medaka (Oryzias melastigma).</title>
        <authorList>
            <person name="Liang P."/>
            <person name="Saqib H.S.A."/>
            <person name="Ni X."/>
            <person name="Shen Y."/>
        </authorList>
    </citation>
    <scope>NUCLEOTIDE SEQUENCE</scope>
    <source>
        <strain evidence="2">Bigg-433</strain>
    </source>
</reference>
<dbReference type="Pfam" id="PF17787">
    <property type="entry name" value="PH_14"/>
    <property type="match status" value="1"/>
</dbReference>
<dbReference type="FunFam" id="2.30.29.240:FF:000011">
    <property type="entry name" value="1-phosphatidylinositol 4,5-bisphosphate phosphodiesterase"/>
    <property type="match status" value="1"/>
</dbReference>
<feature type="domain" description="PLC-beta PH" evidence="1">
    <location>
        <begin position="17"/>
        <end position="61"/>
    </location>
</feature>
<name>A0A834C223_ORYME</name>
<dbReference type="Gene3D" id="2.30.29.240">
    <property type="match status" value="1"/>
</dbReference>
<dbReference type="EMBL" id="WKFB01000564">
    <property type="protein sequence ID" value="KAF6719799.1"/>
    <property type="molecule type" value="Genomic_DNA"/>
</dbReference>
<evidence type="ECO:0000313" key="2">
    <source>
        <dbReference type="EMBL" id="KAF6719799.1"/>
    </source>
</evidence>
<dbReference type="SUPFAM" id="SSF50729">
    <property type="entry name" value="PH domain-like"/>
    <property type="match status" value="1"/>
</dbReference>
<protein>
    <submittedName>
        <fullName evidence="2">1-phosphatidylinositol 4,5-bisphosphate phosphodiesterase beta-1</fullName>
    </submittedName>
</protein>
<evidence type="ECO:0000259" key="1">
    <source>
        <dbReference type="Pfam" id="PF17787"/>
    </source>
</evidence>
<organism evidence="2 3">
    <name type="scientific">Oryzias melastigma</name>
    <name type="common">Marine medaka</name>
    <dbReference type="NCBI Taxonomy" id="30732"/>
    <lineage>
        <taxon>Eukaryota</taxon>
        <taxon>Metazoa</taxon>
        <taxon>Chordata</taxon>
        <taxon>Craniata</taxon>
        <taxon>Vertebrata</taxon>
        <taxon>Euteleostomi</taxon>
        <taxon>Actinopterygii</taxon>
        <taxon>Neopterygii</taxon>
        <taxon>Teleostei</taxon>
        <taxon>Neoteleostei</taxon>
        <taxon>Acanthomorphata</taxon>
        <taxon>Ovalentaria</taxon>
        <taxon>Atherinomorphae</taxon>
        <taxon>Beloniformes</taxon>
        <taxon>Adrianichthyidae</taxon>
        <taxon>Oryziinae</taxon>
        <taxon>Oryzias</taxon>
    </lineage>
</organism>
<comment type="caution">
    <text evidence="2">The sequence shown here is derived from an EMBL/GenBank/DDBJ whole genome shotgun (WGS) entry which is preliminary data.</text>
</comment>
<sequence length="115" mass="12914">MAGAQPGVHALQLKPVSVPECLKKGNKFMKWDDDSTTVTPVTLTVDPKGHFLYWTDQNKSTGQHLREHIPTFKDKQEHGCETSVRTPLWIEHFLHTSAGQSDVKEPGLLAHVCRD</sequence>
<evidence type="ECO:0000313" key="3">
    <source>
        <dbReference type="Proteomes" id="UP000646548"/>
    </source>
</evidence>
<dbReference type="InterPro" id="IPR037862">
    <property type="entry name" value="PLC-beta_PH"/>
</dbReference>